<dbReference type="Proteomes" id="UP000476064">
    <property type="component" value="Chromosome"/>
</dbReference>
<protein>
    <submittedName>
        <fullName evidence="2">Uncharacterized protein</fullName>
    </submittedName>
</protein>
<evidence type="ECO:0000256" key="1">
    <source>
        <dbReference type="SAM" id="MobiDB-lite"/>
    </source>
</evidence>
<gene>
    <name evidence="2" type="ORF">GXP70_03595</name>
</gene>
<sequence>MTKHRDGYDEMYNETSNTAAGINTPKNHEGYGPLDMISDAVEEIVDNVQHTFQHEDDDPLAHLHQHHAAYDRHSY</sequence>
<dbReference type="AlphaFoldDB" id="A0A6C0FUZ8"/>
<accession>A0A6C0FUZ8</accession>
<feature type="compositionally biased region" description="Polar residues" evidence="1">
    <location>
        <begin position="15"/>
        <end position="25"/>
    </location>
</feature>
<reference evidence="2 3" key="1">
    <citation type="submission" date="2020-01" db="EMBL/GenBank/DDBJ databases">
        <title>Paenibacillus sp. nov., isolated from tomato rhizosphere.</title>
        <authorList>
            <person name="Weon H.-Y."/>
            <person name="Lee S.A."/>
        </authorList>
    </citation>
    <scope>NUCLEOTIDE SEQUENCE [LARGE SCALE GENOMIC DNA]</scope>
    <source>
        <strain evidence="2 3">12200R-189</strain>
    </source>
</reference>
<feature type="region of interest" description="Disordered" evidence="1">
    <location>
        <begin position="15"/>
        <end position="34"/>
    </location>
</feature>
<keyword evidence="3" id="KW-1185">Reference proteome</keyword>
<dbReference type="RefSeq" id="WP_162355202.1">
    <property type="nucleotide sequence ID" value="NZ_CP048209.1"/>
</dbReference>
<evidence type="ECO:0000313" key="3">
    <source>
        <dbReference type="Proteomes" id="UP000476064"/>
    </source>
</evidence>
<dbReference type="EMBL" id="CP048209">
    <property type="protein sequence ID" value="QHT59134.1"/>
    <property type="molecule type" value="Genomic_DNA"/>
</dbReference>
<name>A0A6C0FUZ8_9BACL</name>
<organism evidence="2 3">
    <name type="scientific">Paenibacillus lycopersici</name>
    <dbReference type="NCBI Taxonomy" id="2704462"/>
    <lineage>
        <taxon>Bacteria</taxon>
        <taxon>Bacillati</taxon>
        <taxon>Bacillota</taxon>
        <taxon>Bacilli</taxon>
        <taxon>Bacillales</taxon>
        <taxon>Paenibacillaceae</taxon>
        <taxon>Paenibacillus</taxon>
    </lineage>
</organism>
<dbReference type="KEGG" id="plyc:GXP70_03595"/>
<evidence type="ECO:0000313" key="2">
    <source>
        <dbReference type="EMBL" id="QHT59134.1"/>
    </source>
</evidence>
<proteinExistence type="predicted"/>